<evidence type="ECO:0000256" key="12">
    <source>
        <dbReference type="ARBA" id="ARBA00037530"/>
    </source>
</evidence>
<accession>A0AAW8H885</accession>
<dbReference type="Pfam" id="PF08352">
    <property type="entry name" value="oligo_HPY"/>
    <property type="match status" value="2"/>
</dbReference>
<evidence type="ECO:0000256" key="9">
    <source>
        <dbReference type="ARBA" id="ARBA00022840"/>
    </source>
</evidence>
<evidence type="ECO:0000256" key="13">
    <source>
        <dbReference type="ARBA" id="ARBA00038416"/>
    </source>
</evidence>
<keyword evidence="7" id="KW-0547">Nucleotide-binding</keyword>
<comment type="similarity">
    <text evidence="13">Belongs to the ABC transporter superfamily. Glutathione importer (TC 3.A.1.5.11) family.</text>
</comment>
<sequence length="623" mass="69134">MPHSEKLDSREVLAVQQLNIAFQEERQFIPAVKNLSFSLNRGETLAIVGESGSGKSVTALSLMRLLEQSGGKVECDTMLLRRRNRQVIDLTELSSSQMQGVRGADIAMIFQEPMTSLNPVFPVGEQIAESIRLHQGLSSDEALAEAKRMLEQVRIPEAQAILSRYPHQLSGGMRQRVMIAMALSCRPAVLIADEPTTALDVTIQAQILQLIKVLQQEMEMGVIFITHDMGVVADVADRVLVMHQGIAVEMGSVEQIFHAPEHPYTKALLAAVPRLGAMNGSALPRRFPLISPGDTGKQEAETEQDTVVPGQPVLQVRNLVTRFPLRSGLFNRVKREVHAVENVSFDLWPGETLALVGESGCGKSTTGRALLRLVESQEGSITFNGERIDTLPSSKLQPLRRDIQFIFQDPYASLDPRHTVGYSIMEPLRVHNLLDGEAAQRRVAWLLERVGLLPEHAWRYPHEFSGGQRQRICIARALALNPKVVIADESVSALDVSIRAQIINLLLDLQRDMGIAFLFISHDMAVVERISHRVAVMLQGQIVEIGPRQAVFENPQHPYTRKLMAAVPVADPAHRHAQRVLLQDEMPGNIRKPGESVERVTLREVSPGHFVAPPRQDNAFSRL</sequence>
<dbReference type="Gene3D" id="3.40.50.300">
    <property type="entry name" value="P-loop containing nucleotide triphosphate hydrolases"/>
    <property type="match status" value="2"/>
</dbReference>
<reference evidence="18 19" key="1">
    <citation type="submission" date="2023-08" db="EMBL/GenBank/DDBJ databases">
        <authorList>
            <person name="Dale J."/>
        </authorList>
    </citation>
    <scope>NUCLEOTIDE SEQUENCE [LARGE SCALE GENOMIC DNA]</scope>
    <source>
        <strain evidence="18 19">2023EL-00788</strain>
    </source>
</reference>
<keyword evidence="8" id="KW-0378">Hydrolase</keyword>
<keyword evidence="5" id="KW-0997">Cell inner membrane</keyword>
<evidence type="ECO:0000256" key="10">
    <source>
        <dbReference type="ARBA" id="ARBA00022967"/>
    </source>
</evidence>
<protein>
    <recommendedName>
        <fullName evidence="15">Glutathione import ATP-binding protein GsiA</fullName>
        <ecNumber evidence="14">7.4.2.10</ecNumber>
    </recommendedName>
</protein>
<comment type="catalytic activity">
    <reaction evidence="16">
        <text>glutathione(out) + ATP + H2O = glutathione(in) + ADP + phosphate + H(+)</text>
        <dbReference type="Rhea" id="RHEA:29791"/>
        <dbReference type="ChEBI" id="CHEBI:15377"/>
        <dbReference type="ChEBI" id="CHEBI:15378"/>
        <dbReference type="ChEBI" id="CHEBI:30616"/>
        <dbReference type="ChEBI" id="CHEBI:43474"/>
        <dbReference type="ChEBI" id="CHEBI:57925"/>
        <dbReference type="ChEBI" id="CHEBI:456216"/>
        <dbReference type="EC" id="7.4.2.10"/>
    </reaction>
</comment>
<comment type="subcellular location">
    <subcellularLocation>
        <location evidence="1">Cell inner membrane</location>
        <topology evidence="1">Peripheral membrane protein</topology>
    </subcellularLocation>
</comment>
<evidence type="ECO:0000313" key="19">
    <source>
        <dbReference type="Proteomes" id="UP001225042"/>
    </source>
</evidence>
<evidence type="ECO:0000256" key="8">
    <source>
        <dbReference type="ARBA" id="ARBA00022801"/>
    </source>
</evidence>
<dbReference type="PROSITE" id="PS00211">
    <property type="entry name" value="ABC_TRANSPORTER_1"/>
    <property type="match status" value="2"/>
</dbReference>
<organism evidence="18 19">
    <name type="scientific">Enterobacter soli</name>
    <dbReference type="NCBI Taxonomy" id="885040"/>
    <lineage>
        <taxon>Bacteria</taxon>
        <taxon>Pseudomonadati</taxon>
        <taxon>Pseudomonadota</taxon>
        <taxon>Gammaproteobacteria</taxon>
        <taxon>Enterobacterales</taxon>
        <taxon>Enterobacteriaceae</taxon>
        <taxon>Enterobacter</taxon>
    </lineage>
</organism>
<keyword evidence="10" id="KW-1278">Translocase</keyword>
<evidence type="ECO:0000256" key="15">
    <source>
        <dbReference type="ARBA" id="ARBA00041187"/>
    </source>
</evidence>
<evidence type="ECO:0000256" key="5">
    <source>
        <dbReference type="ARBA" id="ARBA00022519"/>
    </source>
</evidence>
<comment type="function">
    <text evidence="12">Part of the ABC transporter complex GsiABCD involved in glutathione import. Responsible for energy coupling to the transport system.</text>
</comment>
<feature type="domain" description="ABC transporter" evidence="17">
    <location>
        <begin position="15"/>
        <end position="269"/>
    </location>
</feature>
<dbReference type="PANTHER" id="PTHR43776:SF15">
    <property type="entry name" value="GLUTATHIONE IMPORT ATP-BINDING PROTEIN GSIA"/>
    <property type="match status" value="1"/>
</dbReference>
<keyword evidence="19" id="KW-1185">Reference proteome</keyword>
<evidence type="ECO:0000256" key="4">
    <source>
        <dbReference type="ARBA" id="ARBA00022475"/>
    </source>
</evidence>
<gene>
    <name evidence="18" type="primary">gsiA</name>
    <name evidence="18" type="ORF">RBJ67_10940</name>
</gene>
<comment type="caution">
    <text evidence="18">The sequence shown here is derived from an EMBL/GenBank/DDBJ whole genome shotgun (WGS) entry which is preliminary data.</text>
</comment>
<dbReference type="InterPro" id="IPR017871">
    <property type="entry name" value="ABC_transporter-like_CS"/>
</dbReference>
<dbReference type="Proteomes" id="UP001225042">
    <property type="component" value="Unassembled WGS sequence"/>
</dbReference>
<evidence type="ECO:0000256" key="7">
    <source>
        <dbReference type="ARBA" id="ARBA00022741"/>
    </source>
</evidence>
<dbReference type="InterPro" id="IPR013563">
    <property type="entry name" value="Oligopep_ABC_C"/>
</dbReference>
<proteinExistence type="inferred from homology"/>
<dbReference type="NCBIfam" id="NF007613">
    <property type="entry name" value="PRK10261.1"/>
    <property type="match status" value="1"/>
</dbReference>
<dbReference type="PANTHER" id="PTHR43776">
    <property type="entry name" value="TRANSPORT ATP-BINDING PROTEIN"/>
    <property type="match status" value="1"/>
</dbReference>
<dbReference type="NCBIfam" id="NF008453">
    <property type="entry name" value="PRK11308.1"/>
    <property type="match status" value="2"/>
</dbReference>
<evidence type="ECO:0000256" key="6">
    <source>
        <dbReference type="ARBA" id="ARBA00022737"/>
    </source>
</evidence>
<evidence type="ECO:0000256" key="3">
    <source>
        <dbReference type="ARBA" id="ARBA00022448"/>
    </source>
</evidence>
<feature type="domain" description="ABC transporter" evidence="17">
    <location>
        <begin position="314"/>
        <end position="564"/>
    </location>
</feature>
<dbReference type="GO" id="GO:0005886">
    <property type="term" value="C:plasma membrane"/>
    <property type="evidence" value="ECO:0007669"/>
    <property type="project" value="UniProtKB-SubCell"/>
</dbReference>
<evidence type="ECO:0000259" key="17">
    <source>
        <dbReference type="PROSITE" id="PS50893"/>
    </source>
</evidence>
<evidence type="ECO:0000256" key="1">
    <source>
        <dbReference type="ARBA" id="ARBA00004417"/>
    </source>
</evidence>
<evidence type="ECO:0000313" key="18">
    <source>
        <dbReference type="EMBL" id="MDQ2256658.1"/>
    </source>
</evidence>
<dbReference type="EC" id="7.4.2.10" evidence="14"/>
<dbReference type="InterPro" id="IPR050319">
    <property type="entry name" value="ABC_transp_ATP-bind"/>
</dbReference>
<dbReference type="GO" id="GO:0055085">
    <property type="term" value="P:transmembrane transport"/>
    <property type="evidence" value="ECO:0007669"/>
    <property type="project" value="UniProtKB-ARBA"/>
</dbReference>
<dbReference type="InterPro" id="IPR003593">
    <property type="entry name" value="AAA+_ATPase"/>
</dbReference>
<evidence type="ECO:0000256" key="11">
    <source>
        <dbReference type="ARBA" id="ARBA00023136"/>
    </source>
</evidence>
<dbReference type="GO" id="GO:0016887">
    <property type="term" value="F:ATP hydrolysis activity"/>
    <property type="evidence" value="ECO:0007669"/>
    <property type="project" value="InterPro"/>
</dbReference>
<dbReference type="Pfam" id="PF00005">
    <property type="entry name" value="ABC_tran"/>
    <property type="match status" value="2"/>
</dbReference>
<dbReference type="InterPro" id="IPR027417">
    <property type="entry name" value="P-loop_NTPase"/>
</dbReference>
<dbReference type="NCBIfam" id="NF007739">
    <property type="entry name" value="PRK10419.1"/>
    <property type="match status" value="2"/>
</dbReference>
<dbReference type="CDD" id="cd03257">
    <property type="entry name" value="ABC_NikE_OppD_transporters"/>
    <property type="match status" value="2"/>
</dbReference>
<dbReference type="GO" id="GO:0005524">
    <property type="term" value="F:ATP binding"/>
    <property type="evidence" value="ECO:0007669"/>
    <property type="project" value="UniProtKB-KW"/>
</dbReference>
<dbReference type="InterPro" id="IPR003439">
    <property type="entry name" value="ABC_transporter-like_ATP-bd"/>
</dbReference>
<dbReference type="SMART" id="SM00382">
    <property type="entry name" value="AAA"/>
    <property type="match status" value="2"/>
</dbReference>
<keyword evidence="9 18" id="KW-0067">ATP-binding</keyword>
<dbReference type="GO" id="GO:0015833">
    <property type="term" value="P:peptide transport"/>
    <property type="evidence" value="ECO:0007669"/>
    <property type="project" value="InterPro"/>
</dbReference>
<dbReference type="EMBL" id="JAVDKS010000004">
    <property type="protein sequence ID" value="MDQ2256658.1"/>
    <property type="molecule type" value="Genomic_DNA"/>
</dbReference>
<keyword evidence="4" id="KW-1003">Cell membrane</keyword>
<comment type="subunit">
    <text evidence="2">The complex is composed of two ATP-binding proteins (GsiA), two transmembrane proteins (GsiC and GsiD) and a solute-binding protein (GsiB).</text>
</comment>
<dbReference type="PROSITE" id="PS50893">
    <property type="entry name" value="ABC_TRANSPORTER_2"/>
    <property type="match status" value="2"/>
</dbReference>
<dbReference type="RefSeq" id="WP_306682407.1">
    <property type="nucleotide sequence ID" value="NZ_JAVDKR010000001.1"/>
</dbReference>
<evidence type="ECO:0000256" key="14">
    <source>
        <dbReference type="ARBA" id="ARBA00039050"/>
    </source>
</evidence>
<name>A0AAW8H885_9ENTR</name>
<keyword evidence="6" id="KW-0677">Repeat</keyword>
<dbReference type="SUPFAM" id="SSF52540">
    <property type="entry name" value="P-loop containing nucleoside triphosphate hydrolases"/>
    <property type="match status" value="2"/>
</dbReference>
<dbReference type="FunFam" id="3.40.50.300:FF:000016">
    <property type="entry name" value="Oligopeptide ABC transporter ATP-binding component"/>
    <property type="match status" value="2"/>
</dbReference>
<evidence type="ECO:0000256" key="16">
    <source>
        <dbReference type="ARBA" id="ARBA00047640"/>
    </source>
</evidence>
<evidence type="ECO:0000256" key="2">
    <source>
        <dbReference type="ARBA" id="ARBA00011469"/>
    </source>
</evidence>
<keyword evidence="11" id="KW-0472">Membrane</keyword>
<keyword evidence="3" id="KW-0813">Transport</keyword>
<dbReference type="AlphaFoldDB" id="A0AAW8H885"/>